<keyword evidence="3" id="KW-1003">Cell membrane</keyword>
<evidence type="ECO:0000256" key="4">
    <source>
        <dbReference type="ARBA" id="ARBA00022692"/>
    </source>
</evidence>
<dbReference type="PROSITE" id="PS50850">
    <property type="entry name" value="MFS"/>
    <property type="match status" value="1"/>
</dbReference>
<feature type="transmembrane region" description="Helical" evidence="7">
    <location>
        <begin position="77"/>
        <end position="95"/>
    </location>
</feature>
<name>A0A0U2MVI2_9ENTE</name>
<sequence length="398" mass="43524">MNKNKAFDKLIIGQMIANIGDTIYTIAIVSSVFTLTNSALAASIVPVIITGSMVLSGLLTPLIVVRVSLSKILQISQLCKTLILAGLAVYLQVAIEHLDLTILYVFIAGIAFLDGCAEPVSTALIPYYVAEYYLIRANSIFSTMLQVVSIGSWAIGSSLLIIFSVTNLVWLDVGLFLLSAIILWLLPQVAKRVEPKKNEWENFIMGWQGIRKRSLVRVVVGMDILETIANTAWVSAIVLVYVKEVLHVSESWWGYINATYFVGAMLGSIIVMRHSDWINQHKSKAVIVGSLFGAMITFLVAPGWNPVFILICSVFVGIFSQIKNIPQATAIQQTIPKDMLAPIYAAMNVLYTGTFALSSVSMGLISESFGVQTVFGVSGTLLFIVAMIAKKKRALFDE</sequence>
<dbReference type="InterPro" id="IPR011701">
    <property type="entry name" value="MFS"/>
</dbReference>
<evidence type="ECO:0000256" key="7">
    <source>
        <dbReference type="SAM" id="Phobius"/>
    </source>
</evidence>
<dbReference type="PANTHER" id="PTHR23513">
    <property type="entry name" value="INTEGRAL MEMBRANE EFFLUX PROTEIN-RELATED"/>
    <property type="match status" value="1"/>
</dbReference>
<dbReference type="SUPFAM" id="SSF103473">
    <property type="entry name" value="MFS general substrate transporter"/>
    <property type="match status" value="1"/>
</dbReference>
<feature type="transmembrane region" description="Helical" evidence="7">
    <location>
        <begin position="307"/>
        <end position="322"/>
    </location>
</feature>
<dbReference type="InterPro" id="IPR036259">
    <property type="entry name" value="MFS_trans_sf"/>
</dbReference>
<feature type="transmembrane region" description="Helical" evidence="7">
    <location>
        <begin position="252"/>
        <end position="272"/>
    </location>
</feature>
<evidence type="ECO:0000256" key="1">
    <source>
        <dbReference type="ARBA" id="ARBA00004651"/>
    </source>
</evidence>
<gene>
    <name evidence="9" type="ORF">ATZ35_04190</name>
</gene>
<feature type="transmembrane region" description="Helical" evidence="7">
    <location>
        <begin position="343"/>
        <end position="365"/>
    </location>
</feature>
<feature type="transmembrane region" description="Helical" evidence="7">
    <location>
        <begin position="284"/>
        <end position="301"/>
    </location>
</feature>
<organism evidence="9 10">
    <name type="scientific">Enterococcus rotai</name>
    <dbReference type="NCBI Taxonomy" id="118060"/>
    <lineage>
        <taxon>Bacteria</taxon>
        <taxon>Bacillati</taxon>
        <taxon>Bacillota</taxon>
        <taxon>Bacilli</taxon>
        <taxon>Lactobacillales</taxon>
        <taxon>Enterococcaceae</taxon>
        <taxon>Enterococcus</taxon>
    </lineage>
</organism>
<feature type="transmembrane region" description="Helical" evidence="7">
    <location>
        <begin position="215"/>
        <end position="240"/>
    </location>
</feature>
<feature type="domain" description="Major facilitator superfamily (MFS) profile" evidence="8">
    <location>
        <begin position="216"/>
        <end position="398"/>
    </location>
</feature>
<dbReference type="CDD" id="cd06173">
    <property type="entry name" value="MFS_MefA_like"/>
    <property type="match status" value="1"/>
</dbReference>
<evidence type="ECO:0000313" key="10">
    <source>
        <dbReference type="Proteomes" id="UP000067523"/>
    </source>
</evidence>
<feature type="transmembrane region" description="Helical" evidence="7">
    <location>
        <begin position="101"/>
        <end position="128"/>
    </location>
</feature>
<dbReference type="GO" id="GO:0022857">
    <property type="term" value="F:transmembrane transporter activity"/>
    <property type="evidence" value="ECO:0007669"/>
    <property type="project" value="InterPro"/>
</dbReference>
<feature type="transmembrane region" description="Helical" evidence="7">
    <location>
        <begin position="12"/>
        <end position="33"/>
    </location>
</feature>
<evidence type="ECO:0000256" key="6">
    <source>
        <dbReference type="ARBA" id="ARBA00023136"/>
    </source>
</evidence>
<feature type="transmembrane region" description="Helical" evidence="7">
    <location>
        <begin position="371"/>
        <end position="389"/>
    </location>
</feature>
<dbReference type="STRING" id="118060.ATZ35_04190"/>
<protein>
    <submittedName>
        <fullName evidence="9">Macrolide transporter</fullName>
    </submittedName>
</protein>
<evidence type="ECO:0000313" key="9">
    <source>
        <dbReference type="EMBL" id="ALS36387.1"/>
    </source>
</evidence>
<evidence type="ECO:0000259" key="8">
    <source>
        <dbReference type="PROSITE" id="PS50850"/>
    </source>
</evidence>
<dbReference type="KEGG" id="erx:ATZ35_04190"/>
<dbReference type="Gene3D" id="1.20.1250.20">
    <property type="entry name" value="MFS general substrate transporter like domains"/>
    <property type="match status" value="1"/>
</dbReference>
<dbReference type="PANTHER" id="PTHR23513:SF19">
    <property type="entry name" value="MAJOR FACILITATOR SUPERFAMILY (MFS) PROFILE DOMAIN-CONTAINING PROTEIN"/>
    <property type="match status" value="1"/>
</dbReference>
<dbReference type="GO" id="GO:0005886">
    <property type="term" value="C:plasma membrane"/>
    <property type="evidence" value="ECO:0007669"/>
    <property type="project" value="UniProtKB-SubCell"/>
</dbReference>
<keyword evidence="4 7" id="KW-0812">Transmembrane</keyword>
<comment type="subcellular location">
    <subcellularLocation>
        <location evidence="1">Cell membrane</location>
        <topology evidence="1">Multi-pass membrane protein</topology>
    </subcellularLocation>
</comment>
<keyword evidence="2" id="KW-0813">Transport</keyword>
<keyword evidence="5 7" id="KW-1133">Transmembrane helix</keyword>
<dbReference type="RefSeq" id="WP_208929635.1">
    <property type="nucleotide sequence ID" value="NZ_CP013655.1"/>
</dbReference>
<evidence type="ECO:0000256" key="3">
    <source>
        <dbReference type="ARBA" id="ARBA00022475"/>
    </source>
</evidence>
<dbReference type="Pfam" id="PF07690">
    <property type="entry name" value="MFS_1"/>
    <property type="match status" value="1"/>
</dbReference>
<dbReference type="InterPro" id="IPR020846">
    <property type="entry name" value="MFS_dom"/>
</dbReference>
<feature type="transmembrane region" description="Helical" evidence="7">
    <location>
        <begin position="140"/>
        <end position="162"/>
    </location>
</feature>
<evidence type="ECO:0000256" key="5">
    <source>
        <dbReference type="ARBA" id="ARBA00022989"/>
    </source>
</evidence>
<proteinExistence type="predicted"/>
<keyword evidence="6 7" id="KW-0472">Membrane</keyword>
<keyword evidence="10" id="KW-1185">Reference proteome</keyword>
<reference evidence="10" key="1">
    <citation type="submission" date="2015-12" db="EMBL/GenBank/DDBJ databases">
        <authorList>
            <person name="Lauer A."/>
            <person name="Humrighouse B."/>
            <person name="Loparev V."/>
            <person name="Shewmaker P.L."/>
            <person name="Whitney A.M."/>
            <person name="McLaughlin R.W."/>
        </authorList>
    </citation>
    <scope>NUCLEOTIDE SEQUENCE [LARGE SCALE GENOMIC DNA]</scope>
    <source>
        <strain evidence="10">LMG 26678</strain>
    </source>
</reference>
<dbReference type="Proteomes" id="UP000067523">
    <property type="component" value="Chromosome"/>
</dbReference>
<feature type="transmembrane region" description="Helical" evidence="7">
    <location>
        <begin position="39"/>
        <end position="65"/>
    </location>
</feature>
<dbReference type="AlphaFoldDB" id="A0A0U2MVI2"/>
<accession>A0A0U2MVI2</accession>
<evidence type="ECO:0000256" key="2">
    <source>
        <dbReference type="ARBA" id="ARBA00022448"/>
    </source>
</evidence>
<feature type="transmembrane region" description="Helical" evidence="7">
    <location>
        <begin position="168"/>
        <end position="186"/>
    </location>
</feature>
<dbReference type="EMBL" id="CP013655">
    <property type="protein sequence ID" value="ALS36387.1"/>
    <property type="molecule type" value="Genomic_DNA"/>
</dbReference>